<sequence length="409" mass="45764">MITSCRPSFLLLSLVAAFCSAAFIRLDDNPGALPTCDKCISEEDILAPGIGFDITDSYGTAAIRYHNGSVQNLARVDGDEDFQALIRKLAAGPPALDCSRNLSRWQKFLCWKSHMQRRLNKGRGLPATSDVGTLAVLFKNLRLAVDDELGEGFCTRALFALFPTLPGLTYEDFLDAVEYANLDRVESPYSQEYVSEVSAASGAMGFGICHNYTDVYGCLDEESWMPYEQRLFLSFTNASFMAINSYFRSAFYPHPTSTQLRFDLGRASFPDNDEDAQRVYWRRIRDTIVKVGLEGLALPSVLMLVGDHVADPMFQKTLDEALQDMFPRHRDDVAGLRRTLEERGQDVVETSWLDYSFLGARGAANFAKRSLEAPKFCWEPPDCNAHRYQPSSIPFSGVRGEQVILKEGL</sequence>
<dbReference type="AlphaFoldDB" id="A0A0G2I0A8"/>
<keyword evidence="1" id="KW-0732">Signal</keyword>
<evidence type="ECO:0000313" key="2">
    <source>
        <dbReference type="EMBL" id="KKZ63550.1"/>
    </source>
</evidence>
<protein>
    <submittedName>
        <fullName evidence="2">Uncharacterized protein</fullName>
    </submittedName>
</protein>
<accession>A0A0G2I0A8</accession>
<dbReference type="Proteomes" id="UP000034164">
    <property type="component" value="Unassembled WGS sequence"/>
</dbReference>
<name>A0A0G2I0A8_9EURO</name>
<dbReference type="VEuPathDB" id="FungiDB:EMCG_02135"/>
<proteinExistence type="predicted"/>
<evidence type="ECO:0000256" key="1">
    <source>
        <dbReference type="SAM" id="SignalP"/>
    </source>
</evidence>
<comment type="caution">
    <text evidence="2">The sequence shown here is derived from an EMBL/GenBank/DDBJ whole genome shotgun (WGS) entry which is preliminary data.</text>
</comment>
<dbReference type="OrthoDB" id="3643156at2759"/>
<dbReference type="EMBL" id="LCZI01000968">
    <property type="protein sequence ID" value="KKZ63550.1"/>
    <property type="molecule type" value="Genomic_DNA"/>
</dbReference>
<gene>
    <name evidence="2" type="ORF">EMCG_02135</name>
</gene>
<feature type="chain" id="PRO_5002545455" evidence="1">
    <location>
        <begin position="22"/>
        <end position="409"/>
    </location>
</feature>
<evidence type="ECO:0000313" key="3">
    <source>
        <dbReference type="Proteomes" id="UP000034164"/>
    </source>
</evidence>
<organism evidence="2 3">
    <name type="scientific">[Emmonsia] crescens</name>
    <dbReference type="NCBI Taxonomy" id="73230"/>
    <lineage>
        <taxon>Eukaryota</taxon>
        <taxon>Fungi</taxon>
        <taxon>Dikarya</taxon>
        <taxon>Ascomycota</taxon>
        <taxon>Pezizomycotina</taxon>
        <taxon>Eurotiomycetes</taxon>
        <taxon>Eurotiomycetidae</taxon>
        <taxon>Onygenales</taxon>
        <taxon>Ajellomycetaceae</taxon>
        <taxon>Emergomyces</taxon>
    </lineage>
</organism>
<feature type="signal peptide" evidence="1">
    <location>
        <begin position="1"/>
        <end position="21"/>
    </location>
</feature>
<reference evidence="3" key="1">
    <citation type="journal article" date="2015" name="PLoS Genet.">
        <title>The dynamic genome and transcriptome of the human fungal pathogen Blastomyces and close relative Emmonsia.</title>
        <authorList>
            <person name="Munoz J.F."/>
            <person name="Gauthier G.M."/>
            <person name="Desjardins C.A."/>
            <person name="Gallo J.E."/>
            <person name="Holder J."/>
            <person name="Sullivan T.D."/>
            <person name="Marty A.J."/>
            <person name="Carmen J.C."/>
            <person name="Chen Z."/>
            <person name="Ding L."/>
            <person name="Gujja S."/>
            <person name="Magrini V."/>
            <person name="Misas E."/>
            <person name="Mitreva M."/>
            <person name="Priest M."/>
            <person name="Saif S."/>
            <person name="Whiston E.A."/>
            <person name="Young S."/>
            <person name="Zeng Q."/>
            <person name="Goldman W.E."/>
            <person name="Mardis E.R."/>
            <person name="Taylor J.W."/>
            <person name="McEwen J.G."/>
            <person name="Clay O.K."/>
            <person name="Klein B.S."/>
            <person name="Cuomo C.A."/>
        </authorList>
    </citation>
    <scope>NUCLEOTIDE SEQUENCE [LARGE SCALE GENOMIC DNA]</scope>
    <source>
        <strain evidence="3">UAMH 3008</strain>
    </source>
</reference>